<organism evidence="1 2">
    <name type="scientific">Hypoxylon rubiginosum</name>
    <dbReference type="NCBI Taxonomy" id="110542"/>
    <lineage>
        <taxon>Eukaryota</taxon>
        <taxon>Fungi</taxon>
        <taxon>Dikarya</taxon>
        <taxon>Ascomycota</taxon>
        <taxon>Pezizomycotina</taxon>
        <taxon>Sordariomycetes</taxon>
        <taxon>Xylariomycetidae</taxon>
        <taxon>Xylariales</taxon>
        <taxon>Hypoxylaceae</taxon>
        <taxon>Hypoxylon</taxon>
    </lineage>
</organism>
<dbReference type="Proteomes" id="UP001497680">
    <property type="component" value="Unassembled WGS sequence"/>
</dbReference>
<name>A0ACC0D889_9PEZI</name>
<evidence type="ECO:0000313" key="1">
    <source>
        <dbReference type="EMBL" id="KAI6088778.1"/>
    </source>
</evidence>
<reference evidence="1 2" key="1">
    <citation type="journal article" date="2022" name="New Phytol.">
        <title>Ecological generalism drives hyperdiversity of secondary metabolite gene clusters in xylarialean endophytes.</title>
        <authorList>
            <person name="Franco M.E.E."/>
            <person name="Wisecaver J.H."/>
            <person name="Arnold A.E."/>
            <person name="Ju Y.M."/>
            <person name="Slot J.C."/>
            <person name="Ahrendt S."/>
            <person name="Moore L.P."/>
            <person name="Eastman K.E."/>
            <person name="Scott K."/>
            <person name="Konkel Z."/>
            <person name="Mondo S.J."/>
            <person name="Kuo A."/>
            <person name="Hayes R.D."/>
            <person name="Haridas S."/>
            <person name="Andreopoulos B."/>
            <person name="Riley R."/>
            <person name="LaButti K."/>
            <person name="Pangilinan J."/>
            <person name="Lipzen A."/>
            <person name="Amirebrahimi M."/>
            <person name="Yan J."/>
            <person name="Adam C."/>
            <person name="Keymanesh K."/>
            <person name="Ng V."/>
            <person name="Louie K."/>
            <person name="Northen T."/>
            <person name="Drula E."/>
            <person name="Henrissat B."/>
            <person name="Hsieh H.M."/>
            <person name="Youens-Clark K."/>
            <person name="Lutzoni F."/>
            <person name="Miadlikowska J."/>
            <person name="Eastwood D.C."/>
            <person name="Hamelin R.C."/>
            <person name="Grigoriev I.V."/>
            <person name="U'Ren J.M."/>
        </authorList>
    </citation>
    <scope>NUCLEOTIDE SEQUENCE [LARGE SCALE GENOMIC DNA]</scope>
    <source>
        <strain evidence="1 2">ER1909</strain>
    </source>
</reference>
<proteinExistence type="predicted"/>
<sequence>MKYTTAVLCLASATLSLAAPTTINKAVSARDEHAWAGFAVPSIIKNHDITSNLNTQDIQTATVRNGNVETSTLYDIPIPASAAGKTCSLVIRAGRIGAGDNILGEQAMDVFKNGWTDLATLTSGNLRDAQLARVRFDAGSGLYGFDKVDFANPTIESFPCPAGKTLHWETVAVGSFDINVIKQDFQVDGANVPNGLSVGWW</sequence>
<keyword evidence="2" id="KW-1185">Reference proteome</keyword>
<dbReference type="EMBL" id="MU394299">
    <property type="protein sequence ID" value="KAI6088778.1"/>
    <property type="molecule type" value="Genomic_DNA"/>
</dbReference>
<protein>
    <submittedName>
        <fullName evidence="1">Uncharacterized protein</fullName>
    </submittedName>
</protein>
<evidence type="ECO:0000313" key="2">
    <source>
        <dbReference type="Proteomes" id="UP001497680"/>
    </source>
</evidence>
<comment type="caution">
    <text evidence="1">The sequence shown here is derived from an EMBL/GenBank/DDBJ whole genome shotgun (WGS) entry which is preliminary data.</text>
</comment>
<accession>A0ACC0D889</accession>
<gene>
    <name evidence="1" type="ORF">F4821DRAFT_232937</name>
</gene>